<evidence type="ECO:0008006" key="5">
    <source>
        <dbReference type="Google" id="ProtNLM"/>
    </source>
</evidence>
<feature type="compositionally biased region" description="Low complexity" evidence="2">
    <location>
        <begin position="474"/>
        <end position="488"/>
    </location>
</feature>
<dbReference type="Proteomes" id="UP001172673">
    <property type="component" value="Unassembled WGS sequence"/>
</dbReference>
<keyword evidence="1" id="KW-0175">Coiled coil</keyword>
<feature type="compositionally biased region" description="Acidic residues" evidence="2">
    <location>
        <begin position="515"/>
        <end position="527"/>
    </location>
</feature>
<protein>
    <recommendedName>
        <fullName evidence="5">Mis18 domain-containing protein</fullName>
    </recommendedName>
</protein>
<comment type="caution">
    <text evidence="3">The sequence shown here is derived from an EMBL/GenBank/DDBJ whole genome shotgun (WGS) entry which is preliminary data.</text>
</comment>
<evidence type="ECO:0000256" key="1">
    <source>
        <dbReference type="SAM" id="Coils"/>
    </source>
</evidence>
<name>A0AA38XM16_9EURO</name>
<gene>
    <name evidence="3" type="ORF">H2200_001887</name>
</gene>
<feature type="compositionally biased region" description="Basic residues" evidence="2">
    <location>
        <begin position="611"/>
        <end position="629"/>
    </location>
</feature>
<proteinExistence type="predicted"/>
<feature type="compositionally biased region" description="Polar residues" evidence="2">
    <location>
        <begin position="661"/>
        <end position="673"/>
    </location>
</feature>
<keyword evidence="4" id="KW-1185">Reference proteome</keyword>
<evidence type="ECO:0000256" key="2">
    <source>
        <dbReference type="SAM" id="MobiDB-lite"/>
    </source>
</evidence>
<feature type="coiled-coil region" evidence="1">
    <location>
        <begin position="285"/>
        <end position="315"/>
    </location>
</feature>
<feature type="region of interest" description="Disordered" evidence="2">
    <location>
        <begin position="801"/>
        <end position="836"/>
    </location>
</feature>
<feature type="region of interest" description="Disordered" evidence="2">
    <location>
        <begin position="338"/>
        <end position="674"/>
    </location>
</feature>
<feature type="compositionally biased region" description="Basic and acidic residues" evidence="2">
    <location>
        <begin position="815"/>
        <end position="829"/>
    </location>
</feature>
<evidence type="ECO:0000313" key="4">
    <source>
        <dbReference type="Proteomes" id="UP001172673"/>
    </source>
</evidence>
<organism evidence="3 4">
    <name type="scientific">Cladophialophora chaetospira</name>
    <dbReference type="NCBI Taxonomy" id="386627"/>
    <lineage>
        <taxon>Eukaryota</taxon>
        <taxon>Fungi</taxon>
        <taxon>Dikarya</taxon>
        <taxon>Ascomycota</taxon>
        <taxon>Pezizomycotina</taxon>
        <taxon>Eurotiomycetes</taxon>
        <taxon>Chaetothyriomycetidae</taxon>
        <taxon>Chaetothyriales</taxon>
        <taxon>Herpotrichiellaceae</taxon>
        <taxon>Cladophialophora</taxon>
    </lineage>
</organism>
<dbReference type="AlphaFoldDB" id="A0AA38XM16"/>
<reference evidence="3" key="1">
    <citation type="submission" date="2022-10" db="EMBL/GenBank/DDBJ databases">
        <title>Culturing micro-colonial fungi from biological soil crusts in the Mojave desert and describing Neophaeococcomyces mojavensis, and introducing the new genera and species Taxawa tesnikishii.</title>
        <authorList>
            <person name="Kurbessoian T."/>
            <person name="Stajich J.E."/>
        </authorList>
    </citation>
    <scope>NUCLEOTIDE SEQUENCE</scope>
    <source>
        <strain evidence="3">TK_41</strain>
    </source>
</reference>
<accession>A0AA38XM16</accession>
<feature type="compositionally biased region" description="Polar residues" evidence="2">
    <location>
        <begin position="422"/>
        <end position="444"/>
    </location>
</feature>
<feature type="compositionally biased region" description="Polar residues" evidence="2">
    <location>
        <begin position="377"/>
        <end position="408"/>
    </location>
</feature>
<sequence>MASSARRMSLAPSSHVNLHCLQCDAQIGTFDNEWSRLTSSYVRPIHPGRHFGTEIALNKTQTVPEGTTQRDLQGCTLAEVFCTKCSGVVGQYCKAIPAPERKNMLKQYMYKLSKTCLKSGGTNEHIEPIFGYTGDLSQAPTRISATPRMSLPAVPRFSQTPFQREETPSHLQQMTEPYRRVSAPMSLQDSREPTAVGRVTYGDREPSVPLQLVVQDNRPSQQEERWAAMDARMQENENQLRVVSSVLDAFRGTLDDIKVSVKDIQAQNSTPYIDNPAQFDFMTNLHSMINAMKTAQSNAQELQELRLQNEELKAKWSIVQSAMATASGAAATIPSATISHRNSLGKRKRDSDIIKSTPDGRANPPPRQQSFLLGETQVPTPQSSTYSHSQDTSNGSRSPTPNNAQLVPNSHDVPQKSKRSKATPSQQAGKRQPLSGQQPPTASLTAAVRFAQGDGSSGGGPEPRVGALIDQGKTQHSTTTPPEQSSETSNRESLVSTPDEDATEAMNVEPRLQADDEGYSFGDDAEPPMDVGAAETRVDRLPIDNGVEFSDDEEARPSSSDGAAMGHYEDPLSLEASGTIVVNNEKSNPMPAPPESTPVNNSAKSAPASRTRSKTKATKASKVSTRRKTTGSDFVSAKGSRSLAPEPPPTRRLLPRRMTSADKSGQFEHSTPDSVEAELIALEKPKGPRQYKPPVQTTTKILFEELKDLGLEEWIDKDKNDPEYKKIVDEARTRKREQTRLAALASRGVAVPGVNMDEISPQPSTPSLDDALQQAQALANATIENIVPTKKVHPRTTAAALRAHGDGSAGRLKKSRAERNEEIRKRDELAQAAMNE</sequence>
<evidence type="ECO:0000313" key="3">
    <source>
        <dbReference type="EMBL" id="KAJ9615810.1"/>
    </source>
</evidence>
<dbReference type="EMBL" id="JAPDRK010000002">
    <property type="protein sequence ID" value="KAJ9615810.1"/>
    <property type="molecule type" value="Genomic_DNA"/>
</dbReference>